<protein>
    <submittedName>
        <fullName evidence="3">F-box protein</fullName>
    </submittedName>
</protein>
<dbReference type="InterPro" id="IPR017451">
    <property type="entry name" value="F-box-assoc_interact_dom"/>
</dbReference>
<feature type="compositionally biased region" description="Basic residues" evidence="1">
    <location>
        <begin position="50"/>
        <end position="61"/>
    </location>
</feature>
<reference evidence="3" key="1">
    <citation type="journal article" date="2023" name="Science">
        <title>Elucidation of the pathway for biosynthesis of saponin adjuvants from the soapbark tree.</title>
        <authorList>
            <person name="Reed J."/>
            <person name="Orme A."/>
            <person name="El-Demerdash A."/>
            <person name="Owen C."/>
            <person name="Martin L.B.B."/>
            <person name="Misra R.C."/>
            <person name="Kikuchi S."/>
            <person name="Rejzek M."/>
            <person name="Martin A.C."/>
            <person name="Harkess A."/>
            <person name="Leebens-Mack J."/>
            <person name="Louveau T."/>
            <person name="Stephenson M.J."/>
            <person name="Osbourn A."/>
        </authorList>
    </citation>
    <scope>NUCLEOTIDE SEQUENCE</scope>
    <source>
        <strain evidence="3">S10</strain>
    </source>
</reference>
<feature type="region of interest" description="Disordered" evidence="1">
    <location>
        <begin position="50"/>
        <end position="72"/>
    </location>
</feature>
<evidence type="ECO:0000313" key="3">
    <source>
        <dbReference type="EMBL" id="KAJ7980172.1"/>
    </source>
</evidence>
<feature type="domain" description="F-box" evidence="2">
    <location>
        <begin position="86"/>
        <end position="126"/>
    </location>
</feature>
<dbReference type="Proteomes" id="UP001163823">
    <property type="component" value="Chromosome 2"/>
</dbReference>
<accession>A0AAD7QER6</accession>
<evidence type="ECO:0000313" key="4">
    <source>
        <dbReference type="Proteomes" id="UP001163823"/>
    </source>
</evidence>
<dbReference type="InterPro" id="IPR050796">
    <property type="entry name" value="SCF_F-box_component"/>
</dbReference>
<dbReference type="InterPro" id="IPR036047">
    <property type="entry name" value="F-box-like_dom_sf"/>
</dbReference>
<dbReference type="NCBIfam" id="TIGR01640">
    <property type="entry name" value="F_box_assoc_1"/>
    <property type="match status" value="1"/>
</dbReference>
<evidence type="ECO:0000256" key="1">
    <source>
        <dbReference type="SAM" id="MobiDB-lite"/>
    </source>
</evidence>
<dbReference type="Pfam" id="PF00646">
    <property type="entry name" value="F-box"/>
    <property type="match status" value="1"/>
</dbReference>
<dbReference type="InterPro" id="IPR006527">
    <property type="entry name" value="F-box-assoc_dom_typ1"/>
</dbReference>
<dbReference type="SUPFAM" id="SSF81383">
    <property type="entry name" value="F-box domain"/>
    <property type="match status" value="1"/>
</dbReference>
<comment type="caution">
    <text evidence="3">The sequence shown here is derived from an EMBL/GenBank/DDBJ whole genome shotgun (WGS) entry which is preliminary data.</text>
</comment>
<evidence type="ECO:0000259" key="2">
    <source>
        <dbReference type="SMART" id="SM00256"/>
    </source>
</evidence>
<sequence>MLTVRLMGSHAPNSQMLLTSELGIRFSHYPPVLPLICTGDVVGRTKINKMKKTSTKSRKRGANTLLNNNEEGREGQCPVLCKFQQLPPITVMDILSRLPMKTIFHCRCVCKAWLGLISHPRFVELQLARSPISILIKTLPPASESRKINLTHVEACKGGPFRIDKMKFTPKINLPISKFGLVNSCNGLLCLSGSDREEPIYVCNPVLGEYITVPSATKDRHWGSFLGLGFCARTNQYKVLQTFYPNIESSWLNYLEAEIYTLGTGVWRSIGHAPRALVASPFNAFLHGALHWVPRAGNSSEFIYSFNFESEKFGSVPPPPYFGQSEKQFSDFLKLGVLEDCLLLCVFGNDHRKFDIWIMKDYGVKESWTKQFVIENLYPRQRSCDFYEPVKFLNNGEILLLYNDLEVLCYNTGTRRLRTTRITRTRNEFNAIALAPSFVSLYNVAKGEPVKRVQGSGENGKLSAVGIQDCAGSRIELNKSARLNSSAYETQPVAIIHFDPTMRTEFNSAAYGEYFDHFAVEGFSSLNTNRRVLRH</sequence>
<organism evidence="3 4">
    <name type="scientific">Quillaja saponaria</name>
    <name type="common">Soap bark tree</name>
    <dbReference type="NCBI Taxonomy" id="32244"/>
    <lineage>
        <taxon>Eukaryota</taxon>
        <taxon>Viridiplantae</taxon>
        <taxon>Streptophyta</taxon>
        <taxon>Embryophyta</taxon>
        <taxon>Tracheophyta</taxon>
        <taxon>Spermatophyta</taxon>
        <taxon>Magnoliopsida</taxon>
        <taxon>eudicotyledons</taxon>
        <taxon>Gunneridae</taxon>
        <taxon>Pentapetalae</taxon>
        <taxon>rosids</taxon>
        <taxon>fabids</taxon>
        <taxon>Fabales</taxon>
        <taxon>Quillajaceae</taxon>
        <taxon>Quillaja</taxon>
    </lineage>
</organism>
<dbReference type="SMART" id="SM00256">
    <property type="entry name" value="FBOX"/>
    <property type="match status" value="1"/>
</dbReference>
<dbReference type="InterPro" id="IPR001810">
    <property type="entry name" value="F-box_dom"/>
</dbReference>
<dbReference type="AlphaFoldDB" id="A0AAD7QER6"/>
<dbReference type="PANTHER" id="PTHR31672:SF13">
    <property type="entry name" value="F-BOX PROTEIN CPR30-LIKE"/>
    <property type="match status" value="1"/>
</dbReference>
<gene>
    <name evidence="3" type="ORF">O6P43_003479</name>
</gene>
<dbReference type="EMBL" id="JARAOO010000002">
    <property type="protein sequence ID" value="KAJ7980172.1"/>
    <property type="molecule type" value="Genomic_DNA"/>
</dbReference>
<dbReference type="CDD" id="cd22157">
    <property type="entry name" value="F-box_AtFBW1-like"/>
    <property type="match status" value="1"/>
</dbReference>
<dbReference type="Gene3D" id="1.20.1280.50">
    <property type="match status" value="1"/>
</dbReference>
<keyword evidence="4" id="KW-1185">Reference proteome</keyword>
<dbReference type="KEGG" id="qsa:O6P43_003479"/>
<dbReference type="Pfam" id="PF07734">
    <property type="entry name" value="FBA_1"/>
    <property type="match status" value="1"/>
</dbReference>
<name>A0AAD7QER6_QUISA</name>
<proteinExistence type="predicted"/>
<dbReference type="PANTHER" id="PTHR31672">
    <property type="entry name" value="BNACNNG10540D PROTEIN"/>
    <property type="match status" value="1"/>
</dbReference>